<accession>A0AAP0X668</accession>
<keyword evidence="3" id="KW-0862">Zinc</keyword>
<feature type="compositionally biased region" description="Low complexity" evidence="5">
    <location>
        <begin position="93"/>
        <end position="108"/>
    </location>
</feature>
<evidence type="ECO:0000256" key="5">
    <source>
        <dbReference type="SAM" id="MobiDB-lite"/>
    </source>
</evidence>
<dbReference type="GO" id="GO:0008270">
    <property type="term" value="F:zinc ion binding"/>
    <property type="evidence" value="ECO:0007669"/>
    <property type="project" value="UniProtKB-KW"/>
</dbReference>
<keyword evidence="1" id="KW-0479">Metal-binding</keyword>
<dbReference type="PANTHER" id="PTHR45931:SF3">
    <property type="entry name" value="RING ZINC FINGER-CONTAINING PROTEIN"/>
    <property type="match status" value="1"/>
</dbReference>
<dbReference type="Proteomes" id="UP001415857">
    <property type="component" value="Unassembled WGS sequence"/>
</dbReference>
<keyword evidence="2 4" id="KW-0863">Zinc-finger</keyword>
<reference evidence="7 8" key="1">
    <citation type="journal article" date="2024" name="Plant J.">
        <title>Genome sequences and population genomics reveal climatic adaptation and genomic divergence between two closely related sweetgum species.</title>
        <authorList>
            <person name="Xu W.Q."/>
            <person name="Ren C.Q."/>
            <person name="Zhang X.Y."/>
            <person name="Comes H.P."/>
            <person name="Liu X.H."/>
            <person name="Li Y.G."/>
            <person name="Kettle C.J."/>
            <person name="Jalonen R."/>
            <person name="Gaisberger H."/>
            <person name="Ma Y.Z."/>
            <person name="Qiu Y.X."/>
        </authorList>
    </citation>
    <scope>NUCLEOTIDE SEQUENCE [LARGE SCALE GENOMIC DNA]</scope>
    <source>
        <strain evidence="7">Hangzhou</strain>
    </source>
</reference>
<evidence type="ECO:0000313" key="8">
    <source>
        <dbReference type="Proteomes" id="UP001415857"/>
    </source>
</evidence>
<dbReference type="PROSITE" id="PS50089">
    <property type="entry name" value="ZF_RING_2"/>
    <property type="match status" value="1"/>
</dbReference>
<proteinExistence type="predicted"/>
<dbReference type="Pfam" id="PF13639">
    <property type="entry name" value="zf-RING_2"/>
    <property type="match status" value="1"/>
</dbReference>
<evidence type="ECO:0000256" key="2">
    <source>
        <dbReference type="ARBA" id="ARBA00022771"/>
    </source>
</evidence>
<keyword evidence="8" id="KW-1185">Reference proteome</keyword>
<evidence type="ECO:0000256" key="1">
    <source>
        <dbReference type="ARBA" id="ARBA00022723"/>
    </source>
</evidence>
<feature type="domain" description="RING-type" evidence="6">
    <location>
        <begin position="240"/>
        <end position="281"/>
    </location>
</feature>
<dbReference type="EMBL" id="JBBPBK010000004">
    <property type="protein sequence ID" value="KAK9287108.1"/>
    <property type="molecule type" value="Genomic_DNA"/>
</dbReference>
<gene>
    <name evidence="7" type="ORF">L1049_015519</name>
</gene>
<evidence type="ECO:0000259" key="6">
    <source>
        <dbReference type="PROSITE" id="PS50089"/>
    </source>
</evidence>
<dbReference type="GO" id="GO:0006511">
    <property type="term" value="P:ubiquitin-dependent protein catabolic process"/>
    <property type="evidence" value="ECO:0007669"/>
    <property type="project" value="TreeGrafter"/>
</dbReference>
<feature type="region of interest" description="Disordered" evidence="5">
    <location>
        <begin position="73"/>
        <end position="118"/>
    </location>
</feature>
<dbReference type="InterPro" id="IPR051834">
    <property type="entry name" value="RING_finger_E3_ligase"/>
</dbReference>
<comment type="caution">
    <text evidence="7">The sequence shown here is derived from an EMBL/GenBank/DDBJ whole genome shotgun (WGS) entry which is preliminary data.</text>
</comment>
<dbReference type="Gene3D" id="3.30.40.10">
    <property type="entry name" value="Zinc/RING finger domain, C3HC4 (zinc finger)"/>
    <property type="match status" value="1"/>
</dbReference>
<dbReference type="PANTHER" id="PTHR45931">
    <property type="entry name" value="SI:CH211-59O9.10"/>
    <property type="match status" value="1"/>
</dbReference>
<dbReference type="GO" id="GO:0005634">
    <property type="term" value="C:nucleus"/>
    <property type="evidence" value="ECO:0007669"/>
    <property type="project" value="TreeGrafter"/>
</dbReference>
<dbReference type="SUPFAM" id="SSF57850">
    <property type="entry name" value="RING/U-box"/>
    <property type="match status" value="1"/>
</dbReference>
<sequence>MTSASELFQTRRSRVGRTTATTDLGFDSSSDLNTLHHHNRRHHGVFSLNHHRRHDLDGCDLLRRFPPARHLGSRVSLSEHDSIQLDQGTSQYSSGNSINSETSSSMTNRPRSTRSDRLPGAVLLARERLLQRLRGVSLSENRRSGRDPLSIYRNEYTFSNDIRLVDTGHWETEILMGLSAGGTRSTDSTTQIDELPFLQEPSKMKPPGLTQEALDCLPLEVFSSMEKGVEGLVSRASWDCSICLESFVQGEELIHLPCGHRFHYFCLDPWVRTCGDCPYCRRCIVVTSHGDSKRT</sequence>
<dbReference type="GO" id="GO:0061630">
    <property type="term" value="F:ubiquitin protein ligase activity"/>
    <property type="evidence" value="ECO:0007669"/>
    <property type="project" value="TreeGrafter"/>
</dbReference>
<organism evidence="7 8">
    <name type="scientific">Liquidambar formosana</name>
    <name type="common">Formosan gum</name>
    <dbReference type="NCBI Taxonomy" id="63359"/>
    <lineage>
        <taxon>Eukaryota</taxon>
        <taxon>Viridiplantae</taxon>
        <taxon>Streptophyta</taxon>
        <taxon>Embryophyta</taxon>
        <taxon>Tracheophyta</taxon>
        <taxon>Spermatophyta</taxon>
        <taxon>Magnoliopsida</taxon>
        <taxon>eudicotyledons</taxon>
        <taxon>Gunneridae</taxon>
        <taxon>Pentapetalae</taxon>
        <taxon>Saxifragales</taxon>
        <taxon>Altingiaceae</taxon>
        <taxon>Liquidambar</taxon>
    </lineage>
</organism>
<protein>
    <recommendedName>
        <fullName evidence="6">RING-type domain-containing protein</fullName>
    </recommendedName>
</protein>
<dbReference type="InterPro" id="IPR013083">
    <property type="entry name" value="Znf_RING/FYVE/PHD"/>
</dbReference>
<evidence type="ECO:0000256" key="4">
    <source>
        <dbReference type="PROSITE-ProRule" id="PRU00175"/>
    </source>
</evidence>
<feature type="region of interest" description="Disordered" evidence="5">
    <location>
        <begin position="1"/>
        <end position="24"/>
    </location>
</feature>
<dbReference type="SMART" id="SM00184">
    <property type="entry name" value="RING"/>
    <property type="match status" value="1"/>
</dbReference>
<evidence type="ECO:0000256" key="3">
    <source>
        <dbReference type="ARBA" id="ARBA00022833"/>
    </source>
</evidence>
<dbReference type="InterPro" id="IPR001841">
    <property type="entry name" value="Znf_RING"/>
</dbReference>
<evidence type="ECO:0000313" key="7">
    <source>
        <dbReference type="EMBL" id="KAK9287108.1"/>
    </source>
</evidence>
<name>A0AAP0X668_LIQFO</name>
<dbReference type="AlphaFoldDB" id="A0AAP0X668"/>